<accession>A0A8M1Q806</accession>
<organism evidence="2 3">
    <name type="scientific">Danio rerio</name>
    <name type="common">Zebrafish</name>
    <name type="synonym">Brachydanio rerio</name>
    <dbReference type="NCBI Taxonomy" id="7955"/>
    <lineage>
        <taxon>Eukaryota</taxon>
        <taxon>Metazoa</taxon>
        <taxon>Chordata</taxon>
        <taxon>Craniata</taxon>
        <taxon>Vertebrata</taxon>
        <taxon>Euteleostomi</taxon>
        <taxon>Actinopterygii</taxon>
        <taxon>Neopterygii</taxon>
        <taxon>Teleostei</taxon>
        <taxon>Ostariophysi</taxon>
        <taxon>Cypriniformes</taxon>
        <taxon>Danionidae</taxon>
        <taxon>Danioninae</taxon>
        <taxon>Danio</taxon>
    </lineage>
</organism>
<feature type="compositionally biased region" description="Basic and acidic residues" evidence="1">
    <location>
        <begin position="120"/>
        <end position="135"/>
    </location>
</feature>
<keyword evidence="2" id="KW-1185">Reference proteome</keyword>
<dbReference type="CDD" id="cd00882">
    <property type="entry name" value="Ras_like_GTPase"/>
    <property type="match status" value="1"/>
</dbReference>
<reference evidence="3" key="1">
    <citation type="submission" date="2025-08" db="UniProtKB">
        <authorList>
            <consortium name="RefSeq"/>
        </authorList>
    </citation>
    <scope>IDENTIFICATION</scope>
    <source>
        <strain evidence="3">Tuebingen</strain>
        <tissue evidence="3">Fibroblasts and whole tissue</tissue>
    </source>
</reference>
<dbReference type="RefSeq" id="XP_001345981.5">
    <property type="nucleotide sequence ID" value="XM_001345945.10"/>
</dbReference>
<dbReference type="SUPFAM" id="SSF52540">
    <property type="entry name" value="P-loop containing nucleoside triphosphate hydrolases"/>
    <property type="match status" value="1"/>
</dbReference>
<dbReference type="RefSeq" id="XP_073805438.1">
    <property type="nucleotide sequence ID" value="XM_073949337.1"/>
</dbReference>
<feature type="compositionally biased region" description="Polar residues" evidence="1">
    <location>
        <begin position="55"/>
        <end position="69"/>
    </location>
</feature>
<dbReference type="InterPro" id="IPR027417">
    <property type="entry name" value="P-loop_NTPase"/>
</dbReference>
<dbReference type="RefSeq" id="XP_073805436.1">
    <property type="nucleotide sequence ID" value="XM_073949335.1"/>
</dbReference>
<dbReference type="AGR" id="ZFIN:ZDB-GENE-090313-338"/>
<proteinExistence type="predicted"/>
<evidence type="ECO:0000256" key="1">
    <source>
        <dbReference type="SAM" id="MobiDB-lite"/>
    </source>
</evidence>
<dbReference type="GeneID" id="100007552"/>
<feature type="compositionally biased region" description="Polar residues" evidence="1">
    <location>
        <begin position="147"/>
        <end position="156"/>
    </location>
</feature>
<dbReference type="PANTHER" id="PTHR14241:SF1">
    <property type="entry name" value="INTERFERON-INDUCED PROTEIN 44-RELATED"/>
    <property type="match status" value="1"/>
</dbReference>
<feature type="compositionally biased region" description="Basic and acidic residues" evidence="1">
    <location>
        <begin position="161"/>
        <end position="176"/>
    </location>
</feature>
<dbReference type="AlphaFoldDB" id="A0A8M1Q806"/>
<dbReference type="Gene3D" id="3.40.50.300">
    <property type="entry name" value="P-loop containing nucleotide triphosphate hydrolases"/>
    <property type="match status" value="1"/>
</dbReference>
<protein>
    <submittedName>
        <fullName evidence="3">Interferon-induced protein 44</fullName>
    </submittedName>
</protein>
<evidence type="ECO:0000313" key="4">
    <source>
        <dbReference type="ZFIN" id="ZDB-GENE-090313-338"/>
    </source>
</evidence>
<dbReference type="OrthoDB" id="25620at2759"/>
<feature type="region of interest" description="Disordered" evidence="1">
    <location>
        <begin position="115"/>
        <end position="176"/>
    </location>
</feature>
<dbReference type="PANTHER" id="PTHR14241">
    <property type="entry name" value="INTERFERON-INDUCED PROTEIN 44"/>
    <property type="match status" value="1"/>
</dbReference>
<evidence type="ECO:0000313" key="3">
    <source>
        <dbReference type="RefSeq" id="XP_001345981.5"/>
    </source>
</evidence>
<feature type="region of interest" description="Disordered" evidence="1">
    <location>
        <begin position="1"/>
        <end position="89"/>
    </location>
</feature>
<dbReference type="ZFIN" id="ZDB-GENE-090313-338">
    <property type="gene designation" value="ifi44a5"/>
</dbReference>
<dbReference type="CTD" id="100007552"/>
<evidence type="ECO:0000313" key="2">
    <source>
        <dbReference type="Proteomes" id="UP000000437"/>
    </source>
</evidence>
<name>A0A8M1Q806_DANRE</name>
<sequence length="446" mass="50816">MGPPQSKYEKKHLQPSGQMGNKRDGSQSQTGDRRHTKDHVDIKTESQRKPKKAMSTCSYDSGYAVSTNEPLYDESNLDERRTQSSSSWERPNLVYRQDLDMSTLRYAVSANEPLYDESSLDERRTQSSSSRERPDLVYQQDLDMSTLRLSQRSSGKTLPYLDDHSQSQKTRPTQDLEKPWRKFDWGQKQELLRRLEQFSPSNPTVTNIKVLVAGQVGAGKSSFINSVNSAFQGEIARDALADATTGGSFTRKLESYRIRSADGDLPFEICDVMGLEPEILSGCHPADIISTIYGHVNDGYKYKDKNPLFPEDEHYKRKPSMSDKAFCLVYVIDASTIQFTDDRLIEKLRIIRNKISEEGIPQVVVMTKVDEACPLVRDDLRKIYTSKKIKEKMEFCSGSVGVPMNSIFPVKNYSDEIDTDDDVDVLILKAFDQIVRWANSRLRRAK</sequence>
<feature type="compositionally biased region" description="Basic and acidic residues" evidence="1">
    <location>
        <begin position="21"/>
        <end position="48"/>
    </location>
</feature>
<dbReference type="RefSeq" id="XP_073805437.1">
    <property type="nucleotide sequence ID" value="XM_073949336.1"/>
</dbReference>
<gene>
    <name evidence="3 4" type="primary">ifi44a5</name>
</gene>
<dbReference type="Proteomes" id="UP000000437">
    <property type="component" value="Chromosome 1"/>
</dbReference>